<reference evidence="7 8" key="1">
    <citation type="journal article" date="2011" name="Genome Biol. Evol.">
        <title>Complete nucleomorph genome sequence of the nonphotosynthetic alga Cryptomonas paramecium reveals a core nucleomorph gene set.</title>
        <authorList>
            <person name="Tanifuji G."/>
            <person name="Onodera N.T."/>
            <person name="Wheeler T.J."/>
            <person name="Dlutek M."/>
            <person name="Donaher N."/>
            <person name="Archibald J.M."/>
        </authorList>
    </citation>
    <scope>NUCLEOTIDE SEQUENCE [LARGE SCALE GENOMIC DNA]</scope>
    <source>
        <strain evidence="7 8">CCAP977/2A</strain>
    </source>
</reference>
<dbReference type="InterPro" id="IPR016024">
    <property type="entry name" value="ARM-type_fold"/>
</dbReference>
<organism evidence="7 8">
    <name type="scientific">Cryptomonas paramaecium</name>
    <dbReference type="NCBI Taxonomy" id="2898"/>
    <lineage>
        <taxon>Eukaryota</taxon>
        <taxon>Cryptophyceae</taxon>
        <taxon>Cryptomonadales</taxon>
        <taxon>Cryptomonadaceae</taxon>
        <taxon>Cryptomonas</taxon>
    </lineage>
</organism>
<feature type="domain" description="Importin N-terminal" evidence="6">
    <location>
        <begin position="21"/>
        <end position="99"/>
    </location>
</feature>
<dbReference type="Pfam" id="PF25574">
    <property type="entry name" value="TPR_IMB1"/>
    <property type="match status" value="1"/>
</dbReference>
<dbReference type="GO" id="GO:0005737">
    <property type="term" value="C:cytoplasm"/>
    <property type="evidence" value="ECO:0007669"/>
    <property type="project" value="UniProtKB-SubCell"/>
</dbReference>
<proteinExistence type="predicted"/>
<evidence type="ECO:0000259" key="6">
    <source>
        <dbReference type="PROSITE" id="PS50166"/>
    </source>
</evidence>
<dbReference type="GeneID" id="10447201"/>
<keyword evidence="5" id="KW-0653">Protein transport</keyword>
<dbReference type="RefSeq" id="XP_003239856.1">
    <property type="nucleotide sequence ID" value="XM_003239808.1"/>
</dbReference>
<evidence type="ECO:0000256" key="1">
    <source>
        <dbReference type="ARBA" id="ARBA00004496"/>
    </source>
</evidence>
<dbReference type="GO" id="GO:0006606">
    <property type="term" value="P:protein import into nucleus"/>
    <property type="evidence" value="ECO:0007669"/>
    <property type="project" value="InterPro"/>
</dbReference>
<gene>
    <name evidence="7" type="primary">imb1</name>
    <name evidence="7" type="ORF">CPARA_2gp300</name>
</gene>
<dbReference type="Pfam" id="PF03810">
    <property type="entry name" value="IBN_N"/>
    <property type="match status" value="1"/>
</dbReference>
<sequence>MKIKEALLAIQNSDCFIRKSAELELQELEEKNLDNFLIDLSLILKEENYECHVRKLAGLLLKNKVSSKEKNIYSCKWLASISPISRFNIKKTVINTFQSSVDVIRKTAAEIMAKIMSIELLYQKQNYTLVYFIKILENKNIQPNFHSSIIETLEFFCQEITLSRNVNFMFKMYLFQIVKILFAFINKNGKNSKNIKISALNSFLSLVYYIEEIFEKKAHRNFIIGSIYNQAKNQNSIIKLTCLEILEKISKKYYIHIKEYGTSLYILIAYTIQCDRYLSVSYATELWNTIMEEEFETILAKYKSLKQGTWFLFHSNYNIYTNFHIPFLLLDCIRKNNDDEHTEKWNCCNAAGNCLNTISQVFPREATFFSMFFVDKHMYCNVFRDIQTASLFFIAIFEGIGCKFLYSYTRKILLSWIYHLKNRFSDINDIFVLIVGKISYNISYILRHYLDQVIEIIVISIINNSHDNMCFILNEILQSLNREGLLAWYSESIFLVILKEFLFRIINNKNSNQLSEAFLRLIINSDIRDTCFILGILPYFMLYFSKNFIKNTIKFTKMKNEKEAQNYISKIINCIVQKYNNKINTILLENLFNMFFGVIVDSKITSNFSVEEEILICVNTMIQFDEIKKDLSKIKKWIFFLLNLIKNTDENDTVILLIGLLGDTCRILRKETSNFIERIIDILSEKLKKEKFRKSIALQTLSCFGDITITHKISLKCIDNLIDCLEDIANFSRVTLNFSTREEQDTDLHFKIQDSVLMSLTGIIQQIQDYDKILYESKFLKKLKWVLDYIYFSVQGDKMIALVKICIGLLGDFCLSFTCIKSIFQKECWIFQFLNESKYNQQLKIKNLGAWAFECIYGL</sequence>
<keyword evidence="3" id="KW-0963">Cytoplasm</keyword>
<keyword evidence="4" id="KW-0677">Repeat</keyword>
<dbReference type="PANTHER" id="PTHR10527">
    <property type="entry name" value="IMPORTIN BETA"/>
    <property type="match status" value="1"/>
</dbReference>
<name>F2HI12_9CRYP</name>
<evidence type="ECO:0000313" key="8">
    <source>
        <dbReference type="Proteomes" id="UP000243423"/>
    </source>
</evidence>
<dbReference type="Proteomes" id="UP000243423">
    <property type="component" value="Nucleomorph 2"/>
</dbReference>
<evidence type="ECO:0000256" key="4">
    <source>
        <dbReference type="ARBA" id="ARBA00022737"/>
    </source>
</evidence>
<keyword evidence="7" id="KW-0542">Nucleomorph</keyword>
<dbReference type="AlphaFoldDB" id="F2HI12"/>
<keyword evidence="2" id="KW-0813">Transport</keyword>
<comment type="subcellular location">
    <subcellularLocation>
        <location evidence="1">Cytoplasm</location>
    </subcellularLocation>
</comment>
<geneLocation type="nucleomorph" evidence="7"/>
<dbReference type="SUPFAM" id="SSF48371">
    <property type="entry name" value="ARM repeat"/>
    <property type="match status" value="1"/>
</dbReference>
<dbReference type="EMBL" id="CP002173">
    <property type="protein sequence ID" value="AEA38958.1"/>
    <property type="molecule type" value="Genomic_DNA"/>
</dbReference>
<protein>
    <submittedName>
        <fullName evidence="7">Importin beta-1 SU</fullName>
    </submittedName>
</protein>
<dbReference type="InterPro" id="IPR058584">
    <property type="entry name" value="IMB1_TNPO1-like_TPR"/>
</dbReference>
<dbReference type="PROSITE" id="PS50166">
    <property type="entry name" value="IMPORTIN_B_NT"/>
    <property type="match status" value="1"/>
</dbReference>
<evidence type="ECO:0000256" key="3">
    <source>
        <dbReference type="ARBA" id="ARBA00022490"/>
    </source>
</evidence>
<dbReference type="GO" id="GO:0031267">
    <property type="term" value="F:small GTPase binding"/>
    <property type="evidence" value="ECO:0007669"/>
    <property type="project" value="InterPro"/>
</dbReference>
<dbReference type="InterPro" id="IPR001494">
    <property type="entry name" value="Importin-beta_N"/>
</dbReference>
<evidence type="ECO:0000256" key="2">
    <source>
        <dbReference type="ARBA" id="ARBA00022448"/>
    </source>
</evidence>
<dbReference type="InterPro" id="IPR040122">
    <property type="entry name" value="Importin_beta"/>
</dbReference>
<evidence type="ECO:0000313" key="7">
    <source>
        <dbReference type="EMBL" id="AEA38958.1"/>
    </source>
</evidence>
<accession>F2HI12</accession>
<evidence type="ECO:0000256" key="5">
    <source>
        <dbReference type="ARBA" id="ARBA00022927"/>
    </source>
</evidence>
<dbReference type="InterPro" id="IPR011989">
    <property type="entry name" value="ARM-like"/>
</dbReference>
<dbReference type="Gene3D" id="1.25.10.10">
    <property type="entry name" value="Leucine-rich Repeat Variant"/>
    <property type="match status" value="1"/>
</dbReference>